<sequence>MSSYNLGDLIELVAAANPDRLAIVGGTTRYTFGEFDKRTNQVAQMLIGLGCEPGSKIAVYSWNRVEWAELFFGSFKARVVPINVNYRYVAHELEYLFDNSDSEVVIFERGFAPVIDEIRSKLTKVRAFVVMEDGSDHPTPWAQSYDELVNAQSAETFTNGRTGDDLYFLYTGGTTGMPKGVMWRHEDIFFAALSSALGARITSPEEIGERSLPADFALPSLIIAPLMHGAAQWGMCNMLFAGGPVVLYTGHGFDAHEIWSIAEREKCMGLTLVGDAMGRPLADALVDGKRSWDLSGVFRIGSGGGVFSPAVQQALKDALPHIMVMDSYGASETGAGGMSAEGGARRFHVSDGLQVLDENMIPIPAGSEKIGQLARSGYIPMGYYKDEEKTAKTFPTDATGKRWSIPGDSASVDADGIVTLLGRGSQCINTGGEKVYPEEVEEALKEHPEVYDALVVGLPDDRWGERVVAVVQPREGTNPTLEELSAHCRNFIAGYKVPRAITYVDQVKRSPSGKADYRWAKEAATAGAAEV</sequence>
<dbReference type="SUPFAM" id="SSF56801">
    <property type="entry name" value="Acetyl-CoA synthetase-like"/>
    <property type="match status" value="1"/>
</dbReference>
<accession>A0A6J5YRM1</accession>
<dbReference type="InterPro" id="IPR000873">
    <property type="entry name" value="AMP-dep_synth/lig_dom"/>
</dbReference>
<evidence type="ECO:0000259" key="2">
    <source>
        <dbReference type="Pfam" id="PF13193"/>
    </source>
</evidence>
<dbReference type="InterPro" id="IPR025110">
    <property type="entry name" value="AMP-bd_C"/>
</dbReference>
<evidence type="ECO:0000313" key="4">
    <source>
        <dbReference type="EMBL" id="CAB4576041.1"/>
    </source>
</evidence>
<dbReference type="InterPro" id="IPR020845">
    <property type="entry name" value="AMP-binding_CS"/>
</dbReference>
<name>A0A6J5YRM1_9ZZZZ</name>
<dbReference type="PROSITE" id="PS00455">
    <property type="entry name" value="AMP_BINDING"/>
    <property type="match status" value="1"/>
</dbReference>
<dbReference type="InterPro" id="IPR050237">
    <property type="entry name" value="ATP-dep_AMP-bd_enzyme"/>
</dbReference>
<organism evidence="3">
    <name type="scientific">freshwater metagenome</name>
    <dbReference type="NCBI Taxonomy" id="449393"/>
    <lineage>
        <taxon>unclassified sequences</taxon>
        <taxon>metagenomes</taxon>
        <taxon>ecological metagenomes</taxon>
    </lineage>
</organism>
<dbReference type="Gene3D" id="3.30.300.30">
    <property type="match status" value="1"/>
</dbReference>
<dbReference type="GO" id="GO:0016878">
    <property type="term" value="F:acid-thiol ligase activity"/>
    <property type="evidence" value="ECO:0007669"/>
    <property type="project" value="UniProtKB-ARBA"/>
</dbReference>
<reference evidence="3" key="1">
    <citation type="submission" date="2020-05" db="EMBL/GenBank/DDBJ databases">
        <authorList>
            <person name="Chiriac C."/>
            <person name="Salcher M."/>
            <person name="Ghai R."/>
            <person name="Kavagutti S V."/>
        </authorList>
    </citation>
    <scope>NUCLEOTIDE SEQUENCE</scope>
</reference>
<evidence type="ECO:0000313" key="3">
    <source>
        <dbReference type="EMBL" id="CAB4330523.1"/>
    </source>
</evidence>
<dbReference type="EMBL" id="CAESAL010000003">
    <property type="protein sequence ID" value="CAB4330523.1"/>
    <property type="molecule type" value="Genomic_DNA"/>
</dbReference>
<evidence type="ECO:0000259" key="1">
    <source>
        <dbReference type="Pfam" id="PF00501"/>
    </source>
</evidence>
<proteinExistence type="predicted"/>
<dbReference type="AlphaFoldDB" id="A0A6J5YRM1"/>
<gene>
    <name evidence="4" type="ORF">UFOPK1762_00181</name>
    <name evidence="3" type="ORF">UFOPK3331_00134</name>
    <name evidence="5" type="ORF">UFOPK4371_01123</name>
</gene>
<dbReference type="PANTHER" id="PTHR43767">
    <property type="entry name" value="LONG-CHAIN-FATTY-ACID--COA LIGASE"/>
    <property type="match status" value="1"/>
</dbReference>
<evidence type="ECO:0000313" key="5">
    <source>
        <dbReference type="EMBL" id="CAB5077695.1"/>
    </source>
</evidence>
<feature type="domain" description="AMP-dependent synthetase/ligase" evidence="1">
    <location>
        <begin position="13"/>
        <end position="378"/>
    </location>
</feature>
<dbReference type="EMBL" id="CAFBRD010000061">
    <property type="protein sequence ID" value="CAB5077695.1"/>
    <property type="molecule type" value="Genomic_DNA"/>
</dbReference>
<protein>
    <submittedName>
        <fullName evidence="3">Unannotated protein</fullName>
    </submittedName>
</protein>
<dbReference type="Pfam" id="PF00501">
    <property type="entry name" value="AMP-binding"/>
    <property type="match status" value="1"/>
</dbReference>
<dbReference type="InterPro" id="IPR042099">
    <property type="entry name" value="ANL_N_sf"/>
</dbReference>
<dbReference type="Pfam" id="PF13193">
    <property type="entry name" value="AMP-binding_C"/>
    <property type="match status" value="1"/>
</dbReference>
<feature type="domain" description="AMP-binding enzyme C-terminal" evidence="2">
    <location>
        <begin position="439"/>
        <end position="514"/>
    </location>
</feature>
<dbReference type="NCBIfam" id="NF005863">
    <property type="entry name" value="PRK07798.1"/>
    <property type="match status" value="1"/>
</dbReference>
<dbReference type="Gene3D" id="3.40.50.12780">
    <property type="entry name" value="N-terminal domain of ligase-like"/>
    <property type="match status" value="1"/>
</dbReference>
<dbReference type="InterPro" id="IPR045851">
    <property type="entry name" value="AMP-bd_C_sf"/>
</dbReference>
<dbReference type="EMBL" id="CAEZTY010000003">
    <property type="protein sequence ID" value="CAB4576041.1"/>
    <property type="molecule type" value="Genomic_DNA"/>
</dbReference>
<dbReference type="PANTHER" id="PTHR43767:SF1">
    <property type="entry name" value="NONRIBOSOMAL PEPTIDE SYNTHASE PES1 (EUROFUNG)-RELATED"/>
    <property type="match status" value="1"/>
</dbReference>